<dbReference type="SFLD" id="SFLDS00019">
    <property type="entry name" value="Glutathione_Transferase_(cytos"/>
    <property type="match status" value="1"/>
</dbReference>
<dbReference type="Gene3D" id="3.40.30.10">
    <property type="entry name" value="Glutaredoxin"/>
    <property type="match status" value="1"/>
</dbReference>
<comment type="pathway">
    <text evidence="3">Amino-acid degradation; L-phenylalanine degradation; acetoacetate and fumarate from L-phenylalanine: step 5/6.</text>
</comment>
<dbReference type="GO" id="GO:0006749">
    <property type="term" value="P:glutathione metabolic process"/>
    <property type="evidence" value="ECO:0007669"/>
    <property type="project" value="TreeGrafter"/>
</dbReference>
<dbReference type="PROSITE" id="PS50405">
    <property type="entry name" value="GST_CTER"/>
    <property type="match status" value="1"/>
</dbReference>
<evidence type="ECO:0000256" key="2">
    <source>
        <dbReference type="ARBA" id="ARBA00001955"/>
    </source>
</evidence>
<dbReference type="GO" id="GO:0004364">
    <property type="term" value="F:glutathione transferase activity"/>
    <property type="evidence" value="ECO:0007669"/>
    <property type="project" value="TreeGrafter"/>
</dbReference>
<gene>
    <name evidence="10" type="ORF">BSL78_14682</name>
</gene>
<name>A0A2G8KK99_STIJA</name>
<dbReference type="Pfam" id="PF13417">
    <property type="entry name" value="GST_N_3"/>
    <property type="match status" value="1"/>
</dbReference>
<dbReference type="Gene3D" id="1.20.1050.10">
    <property type="match status" value="1"/>
</dbReference>
<dbReference type="SFLD" id="SFLDG00358">
    <property type="entry name" value="Main_(cytGST)"/>
    <property type="match status" value="1"/>
</dbReference>
<evidence type="ECO:0000256" key="3">
    <source>
        <dbReference type="ARBA" id="ARBA00004671"/>
    </source>
</evidence>
<dbReference type="AlphaFoldDB" id="A0A2G8KK99"/>
<dbReference type="InterPro" id="IPR034330">
    <property type="entry name" value="GST_Zeta_C"/>
</dbReference>
<evidence type="ECO:0000256" key="7">
    <source>
        <dbReference type="ARBA" id="ARBA00023232"/>
    </source>
</evidence>
<keyword evidence="6" id="KW-0828">Tyrosine catabolism</keyword>
<reference evidence="10 11" key="1">
    <citation type="journal article" date="2017" name="PLoS Biol.">
        <title>The sea cucumber genome provides insights into morphological evolution and visceral regeneration.</title>
        <authorList>
            <person name="Zhang X."/>
            <person name="Sun L."/>
            <person name="Yuan J."/>
            <person name="Sun Y."/>
            <person name="Gao Y."/>
            <person name="Zhang L."/>
            <person name="Li S."/>
            <person name="Dai H."/>
            <person name="Hamel J.F."/>
            <person name="Liu C."/>
            <person name="Yu Y."/>
            <person name="Liu S."/>
            <person name="Lin W."/>
            <person name="Guo K."/>
            <person name="Jin S."/>
            <person name="Xu P."/>
            <person name="Storey K.B."/>
            <person name="Huan P."/>
            <person name="Zhang T."/>
            <person name="Zhou Y."/>
            <person name="Zhang J."/>
            <person name="Lin C."/>
            <person name="Li X."/>
            <person name="Xing L."/>
            <person name="Huo D."/>
            <person name="Sun M."/>
            <person name="Wang L."/>
            <person name="Mercier A."/>
            <person name="Li F."/>
            <person name="Yang H."/>
            <person name="Xiang J."/>
        </authorList>
    </citation>
    <scope>NUCLEOTIDE SEQUENCE [LARGE SCALE GENOMIC DNA]</scope>
    <source>
        <strain evidence="10">Shaxun</strain>
        <tissue evidence="10">Muscle</tissue>
    </source>
</reference>
<keyword evidence="7" id="KW-0585">Phenylalanine catabolism</keyword>
<dbReference type="GO" id="GO:0006559">
    <property type="term" value="P:L-phenylalanine catabolic process"/>
    <property type="evidence" value="ECO:0007669"/>
    <property type="project" value="UniProtKB-UniPathway"/>
</dbReference>
<keyword evidence="10" id="KW-0413">Isomerase</keyword>
<proteinExistence type="inferred from homology"/>
<dbReference type="Pfam" id="PF14497">
    <property type="entry name" value="GST_C_3"/>
    <property type="match status" value="1"/>
</dbReference>
<evidence type="ECO:0000313" key="10">
    <source>
        <dbReference type="EMBL" id="PIK48434.1"/>
    </source>
</evidence>
<evidence type="ECO:0000313" key="11">
    <source>
        <dbReference type="Proteomes" id="UP000230750"/>
    </source>
</evidence>
<dbReference type="CDD" id="cd03191">
    <property type="entry name" value="GST_C_Zeta"/>
    <property type="match status" value="1"/>
</dbReference>
<dbReference type="InterPro" id="IPR010987">
    <property type="entry name" value="Glutathione-S-Trfase_C-like"/>
</dbReference>
<dbReference type="GO" id="GO:0005739">
    <property type="term" value="C:mitochondrion"/>
    <property type="evidence" value="ECO:0007669"/>
    <property type="project" value="TreeGrafter"/>
</dbReference>
<dbReference type="Proteomes" id="UP000230750">
    <property type="component" value="Unassembled WGS sequence"/>
</dbReference>
<dbReference type="InterPro" id="IPR040079">
    <property type="entry name" value="Glutathione_S-Trfase"/>
</dbReference>
<keyword evidence="11" id="KW-1185">Reference proteome</keyword>
<protein>
    <recommendedName>
        <fullName evidence="5">maleylacetoacetate isomerase</fullName>
        <ecNumber evidence="5">5.2.1.2</ecNumber>
    </recommendedName>
</protein>
<dbReference type="EMBL" id="MRZV01000522">
    <property type="protein sequence ID" value="PIK48434.1"/>
    <property type="molecule type" value="Genomic_DNA"/>
</dbReference>
<dbReference type="InterPro" id="IPR036282">
    <property type="entry name" value="Glutathione-S-Trfase_C_sf"/>
</dbReference>
<comment type="similarity">
    <text evidence="4">Belongs to the GST superfamily. Zeta family.</text>
</comment>
<dbReference type="GO" id="GO:0016034">
    <property type="term" value="F:maleylacetoacetate isomerase activity"/>
    <property type="evidence" value="ECO:0007669"/>
    <property type="project" value="UniProtKB-EC"/>
</dbReference>
<dbReference type="InterPro" id="IPR004046">
    <property type="entry name" value="GST_C"/>
</dbReference>
<dbReference type="NCBIfam" id="TIGR01262">
    <property type="entry name" value="maiA"/>
    <property type="match status" value="1"/>
</dbReference>
<feature type="domain" description="GST C-terminal" evidence="9">
    <location>
        <begin position="91"/>
        <end position="211"/>
    </location>
</feature>
<dbReference type="PANTHER" id="PTHR42673">
    <property type="entry name" value="MALEYLACETOACETATE ISOMERASE"/>
    <property type="match status" value="1"/>
</dbReference>
<dbReference type="InterPro" id="IPR005955">
    <property type="entry name" value="GST_Zeta"/>
</dbReference>
<dbReference type="STRING" id="307972.A0A2G8KK99"/>
<accession>A0A2G8KK99</accession>
<sequence length="215" mass="24234">MRCNRSVRHHHRSQKIHTQLATFALALKGVQYEYRAVNLLKGEQLQDKYHGLTPMAQLPSLEIDGVLMSQSLPIIEYIDETRGGPSLLPKEPKQKCTLNETCSLGDLSFHSKQNLKILKFIGAERKSEWGHKFIQEGFEALEIVLAQTAGKYSVGDDITMADLCLIPQVYNAERFKVDMTAFPTISRINSTLSKHEAFIAAHPTNQPDCPDDLKQ</sequence>
<dbReference type="FunFam" id="1.20.1050.10:FF:000010">
    <property type="entry name" value="Maleylacetoacetate isomerase isoform 1"/>
    <property type="match status" value="1"/>
</dbReference>
<comment type="caution">
    <text evidence="10">The sequence shown here is derived from an EMBL/GenBank/DDBJ whole genome shotgun (WGS) entry which is preliminary data.</text>
</comment>
<dbReference type="UniPathway" id="UPA00139">
    <property type="reaction ID" value="UER00340"/>
</dbReference>
<evidence type="ECO:0000256" key="6">
    <source>
        <dbReference type="ARBA" id="ARBA00022878"/>
    </source>
</evidence>
<dbReference type="PROSITE" id="PS50404">
    <property type="entry name" value="GST_NTER"/>
    <property type="match status" value="1"/>
</dbReference>
<evidence type="ECO:0000256" key="5">
    <source>
        <dbReference type="ARBA" id="ARBA00013199"/>
    </source>
</evidence>
<dbReference type="SUPFAM" id="SSF52833">
    <property type="entry name" value="Thioredoxin-like"/>
    <property type="match status" value="1"/>
</dbReference>
<comment type="catalytic activity">
    <reaction evidence="1">
        <text>4-maleylacetoacetate = 4-fumarylacetoacetate</text>
        <dbReference type="Rhea" id="RHEA:14817"/>
        <dbReference type="ChEBI" id="CHEBI:17105"/>
        <dbReference type="ChEBI" id="CHEBI:18034"/>
        <dbReference type="EC" id="5.2.1.2"/>
    </reaction>
</comment>
<comment type="cofactor">
    <cofactor evidence="2">
        <name>glutathione</name>
        <dbReference type="ChEBI" id="CHEBI:57925"/>
    </cofactor>
</comment>
<dbReference type="PANTHER" id="PTHR42673:SF4">
    <property type="entry name" value="MALEYLACETOACETATE ISOMERASE"/>
    <property type="match status" value="1"/>
</dbReference>
<dbReference type="SUPFAM" id="SSF47616">
    <property type="entry name" value="GST C-terminal domain-like"/>
    <property type="match status" value="1"/>
</dbReference>
<dbReference type="OrthoDB" id="202840at2759"/>
<evidence type="ECO:0000256" key="1">
    <source>
        <dbReference type="ARBA" id="ARBA00001622"/>
    </source>
</evidence>
<evidence type="ECO:0000259" key="8">
    <source>
        <dbReference type="PROSITE" id="PS50404"/>
    </source>
</evidence>
<dbReference type="InterPro" id="IPR036249">
    <property type="entry name" value="Thioredoxin-like_sf"/>
</dbReference>
<evidence type="ECO:0000259" key="9">
    <source>
        <dbReference type="PROSITE" id="PS50405"/>
    </source>
</evidence>
<organism evidence="10 11">
    <name type="scientific">Stichopus japonicus</name>
    <name type="common">Sea cucumber</name>
    <dbReference type="NCBI Taxonomy" id="307972"/>
    <lineage>
        <taxon>Eukaryota</taxon>
        <taxon>Metazoa</taxon>
        <taxon>Echinodermata</taxon>
        <taxon>Eleutherozoa</taxon>
        <taxon>Echinozoa</taxon>
        <taxon>Holothuroidea</taxon>
        <taxon>Aspidochirotacea</taxon>
        <taxon>Aspidochirotida</taxon>
        <taxon>Stichopodidae</taxon>
        <taxon>Apostichopus</taxon>
    </lineage>
</organism>
<dbReference type="EC" id="5.2.1.2" evidence="5"/>
<evidence type="ECO:0000256" key="4">
    <source>
        <dbReference type="ARBA" id="ARBA00010007"/>
    </source>
</evidence>
<feature type="domain" description="GST N-terminal" evidence="8">
    <location>
        <begin position="5"/>
        <end position="86"/>
    </location>
</feature>
<dbReference type="GO" id="GO:0006572">
    <property type="term" value="P:L-tyrosine catabolic process"/>
    <property type="evidence" value="ECO:0007669"/>
    <property type="project" value="UniProtKB-KW"/>
</dbReference>
<dbReference type="InterPro" id="IPR004045">
    <property type="entry name" value="Glutathione_S-Trfase_N"/>
</dbReference>